<sequence>MAPRTQLEIITSSVIRLVKEEASYHKELLQQAERIKRLEADTAGDDENREYTLKQERMSLEETKKVLPTLKEKLAQAVTNLEALIVEEGKKGMDSNVEHITAGKEAIAQAKTAEREIS</sequence>
<dbReference type="SUPFAM" id="SSF46988">
    <property type="entry name" value="Tubulin chaperone cofactor A"/>
    <property type="match status" value="1"/>
</dbReference>
<dbReference type="FunFam" id="1.20.58.90:FF:000016">
    <property type="entry name" value="Tubulin-specific chaperone A"/>
    <property type="match status" value="1"/>
</dbReference>
<gene>
    <name evidence="4" type="ORF">PGRI_078060</name>
</gene>
<dbReference type="Gene3D" id="1.20.58.90">
    <property type="match status" value="1"/>
</dbReference>
<dbReference type="GO" id="GO:0048487">
    <property type="term" value="F:beta-tubulin binding"/>
    <property type="evidence" value="ECO:0007669"/>
    <property type="project" value="InterPro"/>
</dbReference>
<accession>A0A135M0B7</accession>
<keyword evidence="3" id="KW-0493">Microtubule</keyword>
<organism evidence="4 5">
    <name type="scientific">Penicillium patulum</name>
    <name type="common">Penicillium griseofulvum</name>
    <dbReference type="NCBI Taxonomy" id="5078"/>
    <lineage>
        <taxon>Eukaryota</taxon>
        <taxon>Fungi</taxon>
        <taxon>Dikarya</taxon>
        <taxon>Ascomycota</taxon>
        <taxon>Pezizomycotina</taxon>
        <taxon>Eurotiomycetes</taxon>
        <taxon>Eurotiomycetidae</taxon>
        <taxon>Eurotiales</taxon>
        <taxon>Aspergillaceae</taxon>
        <taxon>Penicillium</taxon>
    </lineage>
</organism>
<dbReference type="PANTHER" id="PTHR21500">
    <property type="entry name" value="TUBULIN-SPECIFIC CHAPERONE A"/>
    <property type="match status" value="1"/>
</dbReference>
<dbReference type="Pfam" id="PF02970">
    <property type="entry name" value="TBCA"/>
    <property type="match status" value="1"/>
</dbReference>
<proteinExistence type="inferred from homology"/>
<evidence type="ECO:0000256" key="1">
    <source>
        <dbReference type="ARBA" id="ARBA00006806"/>
    </source>
</evidence>
<keyword evidence="5" id="KW-1185">Reference proteome</keyword>
<dbReference type="GeneID" id="63710820"/>
<evidence type="ECO:0000313" key="4">
    <source>
        <dbReference type="EMBL" id="KXG54662.1"/>
    </source>
</evidence>
<evidence type="ECO:0000313" key="5">
    <source>
        <dbReference type="Proteomes" id="UP000070168"/>
    </source>
</evidence>
<evidence type="ECO:0000256" key="2">
    <source>
        <dbReference type="ARBA" id="ARBA00023186"/>
    </source>
</evidence>
<reference evidence="4 5" key="1">
    <citation type="journal article" date="2016" name="BMC Genomics">
        <title>Genome sequencing and secondary metabolism of the postharvest pathogen Penicillium griseofulvum.</title>
        <authorList>
            <person name="Banani H."/>
            <person name="Marcet-Houben M."/>
            <person name="Ballester A.R."/>
            <person name="Abbruscato P."/>
            <person name="Gonzalez-Candelas L."/>
            <person name="Gabaldon T."/>
            <person name="Spadaro D."/>
        </authorList>
    </citation>
    <scope>NUCLEOTIDE SEQUENCE [LARGE SCALE GENOMIC DNA]</scope>
    <source>
        <strain evidence="4 5">PG3</strain>
    </source>
</reference>
<dbReference type="GO" id="GO:0007023">
    <property type="term" value="P:post-chaperonin tubulin folding pathway"/>
    <property type="evidence" value="ECO:0007669"/>
    <property type="project" value="UniProtKB-UniRule"/>
</dbReference>
<keyword evidence="2 3" id="KW-0143">Chaperone</keyword>
<dbReference type="OrthoDB" id="296187at2759"/>
<dbReference type="STRING" id="5078.A0A135M0B7"/>
<evidence type="ECO:0000256" key="3">
    <source>
        <dbReference type="RuleBase" id="RU364030"/>
    </source>
</evidence>
<dbReference type="InterPro" id="IPR004226">
    <property type="entry name" value="TBCA"/>
</dbReference>
<dbReference type="GO" id="GO:0005874">
    <property type="term" value="C:microtubule"/>
    <property type="evidence" value="ECO:0007669"/>
    <property type="project" value="UniProtKB-KW"/>
</dbReference>
<dbReference type="InterPro" id="IPR036126">
    <property type="entry name" value="TBCA_sf"/>
</dbReference>
<comment type="similarity">
    <text evidence="1 3">Belongs to the TBCA family.</text>
</comment>
<dbReference type="OMA" id="DENREYM"/>
<comment type="subunit">
    <text evidence="3">Supercomplex made of cofactors A to E. Cofactors A and D function by capturing and stabilizing tubulin in a quasi-native conformation. Cofactor E binds to the cofactor D-tubulin complex; interaction with cofactor C then causes the release of tubulin polypeptides that are committed to the native state.</text>
</comment>
<comment type="caution">
    <text evidence="4">The sequence shown here is derived from an EMBL/GenBank/DDBJ whole genome shotgun (WGS) entry which is preliminary data.</text>
</comment>
<dbReference type="AlphaFoldDB" id="A0A135M0B7"/>
<name>A0A135M0B7_PENPA</name>
<comment type="subcellular location">
    <subcellularLocation>
        <location evidence="3">Cytoplasm</location>
        <location evidence="3">Cytoskeleton</location>
    </subcellularLocation>
</comment>
<dbReference type="GO" id="GO:0007021">
    <property type="term" value="P:tubulin complex assembly"/>
    <property type="evidence" value="ECO:0007669"/>
    <property type="project" value="UniProtKB-UniRule"/>
</dbReference>
<keyword evidence="3" id="KW-0963">Cytoplasm</keyword>
<dbReference type="PANTHER" id="PTHR21500:SF0">
    <property type="entry name" value="TUBULIN-SPECIFIC CHAPERONE A"/>
    <property type="match status" value="1"/>
</dbReference>
<dbReference type="RefSeq" id="XP_040653197.1">
    <property type="nucleotide sequence ID" value="XM_040795520.1"/>
</dbReference>
<protein>
    <recommendedName>
        <fullName evidence="3">Tubulin-specific chaperone A</fullName>
    </recommendedName>
</protein>
<keyword evidence="3" id="KW-0206">Cytoskeleton</keyword>
<dbReference type="GO" id="GO:0005829">
    <property type="term" value="C:cytosol"/>
    <property type="evidence" value="ECO:0007669"/>
    <property type="project" value="TreeGrafter"/>
</dbReference>
<dbReference type="EMBL" id="LHQR01000013">
    <property type="protein sequence ID" value="KXG54662.1"/>
    <property type="molecule type" value="Genomic_DNA"/>
</dbReference>
<dbReference type="Proteomes" id="UP000070168">
    <property type="component" value="Unassembled WGS sequence"/>
</dbReference>